<sequence>MKNPKSTQLDIVIPAYRMHTQTFLNVLAGISEADAQKRIADKTNHLIWMAGNYVNVRYNVGAILGLPVEDPHQDLFYMGKALDTSKTYPTLEELLANFHDISPKVYQALLDVNDDTLAEPFPIDMGIPFVKEDKLNFIGMCIGREDYLCGQMALVRRILDYPAMSYDVDPKIDY</sequence>
<proteinExistence type="predicted"/>
<evidence type="ECO:0008006" key="3">
    <source>
        <dbReference type="Google" id="ProtNLM"/>
    </source>
</evidence>
<reference evidence="2" key="1">
    <citation type="submission" date="2016-10" db="EMBL/GenBank/DDBJ databases">
        <authorList>
            <person name="Varghese N."/>
            <person name="Submissions S."/>
        </authorList>
    </citation>
    <scope>NUCLEOTIDE SEQUENCE [LARGE SCALE GENOMIC DNA]</scope>
    <source>
        <strain evidence="2">DSM 22361</strain>
    </source>
</reference>
<dbReference type="RefSeq" id="WP_103905984.1">
    <property type="nucleotide sequence ID" value="NZ_CP049246.1"/>
</dbReference>
<evidence type="ECO:0000313" key="2">
    <source>
        <dbReference type="Proteomes" id="UP000236731"/>
    </source>
</evidence>
<gene>
    <name evidence="1" type="ORF">SAMN05421877_10560</name>
</gene>
<dbReference type="EMBL" id="FNUT01000005">
    <property type="protein sequence ID" value="SEG13152.1"/>
    <property type="molecule type" value="Genomic_DNA"/>
</dbReference>
<dbReference type="Proteomes" id="UP000236731">
    <property type="component" value="Unassembled WGS sequence"/>
</dbReference>
<name>A0A1H5XN95_9SPHI</name>
<organism evidence="1 2">
    <name type="scientific">Sphingobacterium lactis</name>
    <dbReference type="NCBI Taxonomy" id="797291"/>
    <lineage>
        <taxon>Bacteria</taxon>
        <taxon>Pseudomonadati</taxon>
        <taxon>Bacteroidota</taxon>
        <taxon>Sphingobacteriia</taxon>
        <taxon>Sphingobacteriales</taxon>
        <taxon>Sphingobacteriaceae</taxon>
        <taxon>Sphingobacterium</taxon>
    </lineage>
</organism>
<dbReference type="AlphaFoldDB" id="A0A1H5XN95"/>
<protein>
    <recommendedName>
        <fullName evidence="3">DinB family protein</fullName>
    </recommendedName>
</protein>
<dbReference type="SUPFAM" id="SSF109854">
    <property type="entry name" value="DinB/YfiT-like putative metalloenzymes"/>
    <property type="match status" value="1"/>
</dbReference>
<dbReference type="InterPro" id="IPR034660">
    <property type="entry name" value="DinB/YfiT-like"/>
</dbReference>
<keyword evidence="2" id="KW-1185">Reference proteome</keyword>
<dbReference type="Gene3D" id="1.20.120.450">
    <property type="entry name" value="dinb family like domain"/>
    <property type="match status" value="1"/>
</dbReference>
<evidence type="ECO:0000313" key="1">
    <source>
        <dbReference type="EMBL" id="SEG13152.1"/>
    </source>
</evidence>
<dbReference type="OrthoDB" id="979560at2"/>
<accession>A0A1H5XN95</accession>